<dbReference type="EMBL" id="MKHE01000004">
    <property type="protein sequence ID" value="OWK16132.1"/>
    <property type="molecule type" value="Genomic_DNA"/>
</dbReference>
<reference evidence="2 3" key="1">
    <citation type="journal article" date="2018" name="Mol. Genet. Genomics">
        <title>The red deer Cervus elaphus genome CerEla1.0: sequencing, annotating, genes, and chromosomes.</title>
        <authorList>
            <person name="Bana N.A."/>
            <person name="Nyiri A."/>
            <person name="Nagy J."/>
            <person name="Frank K."/>
            <person name="Nagy T."/>
            <person name="Steger V."/>
            <person name="Schiller M."/>
            <person name="Lakatos P."/>
            <person name="Sugar L."/>
            <person name="Horn P."/>
            <person name="Barta E."/>
            <person name="Orosz L."/>
        </authorList>
    </citation>
    <scope>NUCLEOTIDE SEQUENCE [LARGE SCALE GENOMIC DNA]</scope>
    <source>
        <strain evidence="2">Hungarian</strain>
    </source>
</reference>
<dbReference type="SMART" id="SM00349">
    <property type="entry name" value="KRAB"/>
    <property type="match status" value="1"/>
</dbReference>
<dbReference type="SUPFAM" id="SSF109640">
    <property type="entry name" value="KRAB domain (Kruppel-associated box)"/>
    <property type="match status" value="1"/>
</dbReference>
<dbReference type="InterPro" id="IPR001909">
    <property type="entry name" value="KRAB"/>
</dbReference>
<feature type="domain" description="KRAB" evidence="1">
    <location>
        <begin position="26"/>
        <end position="98"/>
    </location>
</feature>
<dbReference type="InterPro" id="IPR050169">
    <property type="entry name" value="Krueppel_C2H2_ZnF"/>
</dbReference>
<dbReference type="Gene3D" id="6.10.140.140">
    <property type="match status" value="1"/>
</dbReference>
<gene>
    <name evidence="2" type="ORF">Celaphus_00004907</name>
</gene>
<keyword evidence="3" id="KW-1185">Reference proteome</keyword>
<dbReference type="PANTHER" id="PTHR23232">
    <property type="entry name" value="KRAB DOMAIN C2H2 ZINC FINGER"/>
    <property type="match status" value="1"/>
</dbReference>
<evidence type="ECO:0000313" key="3">
    <source>
        <dbReference type="Proteomes" id="UP000242450"/>
    </source>
</evidence>
<proteinExistence type="predicted"/>
<dbReference type="InterPro" id="IPR036051">
    <property type="entry name" value="KRAB_dom_sf"/>
</dbReference>
<dbReference type="GO" id="GO:0006355">
    <property type="term" value="P:regulation of DNA-templated transcription"/>
    <property type="evidence" value="ECO:0007669"/>
    <property type="project" value="InterPro"/>
</dbReference>
<dbReference type="Proteomes" id="UP000242450">
    <property type="component" value="Chromosome 4"/>
</dbReference>
<dbReference type="OrthoDB" id="9585558at2759"/>
<feature type="non-terminal residue" evidence="2">
    <location>
        <position position="187"/>
    </location>
</feature>
<dbReference type="PROSITE" id="PS50805">
    <property type="entry name" value="KRAB"/>
    <property type="match status" value="1"/>
</dbReference>
<protein>
    <recommendedName>
        <fullName evidence="1">KRAB domain-containing protein</fullName>
    </recommendedName>
</protein>
<sequence length="187" mass="21744">MLKLEVTCGHEHRLIQKVFVSFQDLLTFKDVAVDFSQEEWEWLSPAQRGLYRSMMLENYQSLVSLDWESIHETQELPLKQFVCDDTLMERIASYELECPTFGENWKCEDLFERQLLSQETFIRQERSTPKEALTVETDHRYNKPEKFVPLHRLSYAPVAGCGLVLQTGSADTSCRVSPQGQSWDSGE</sequence>
<dbReference type="PANTHER" id="PTHR23232:SF157">
    <property type="entry name" value="ZINC FINGER PROTEIN 525"/>
    <property type="match status" value="1"/>
</dbReference>
<dbReference type="Pfam" id="PF01352">
    <property type="entry name" value="KRAB"/>
    <property type="match status" value="1"/>
</dbReference>
<evidence type="ECO:0000313" key="2">
    <source>
        <dbReference type="EMBL" id="OWK16132.1"/>
    </source>
</evidence>
<dbReference type="AlphaFoldDB" id="A0A212DD67"/>
<name>A0A212DD67_CEREH</name>
<accession>A0A212DD67</accession>
<dbReference type="CDD" id="cd07765">
    <property type="entry name" value="KRAB_A-box"/>
    <property type="match status" value="1"/>
</dbReference>
<comment type="caution">
    <text evidence="2">The sequence shown here is derived from an EMBL/GenBank/DDBJ whole genome shotgun (WGS) entry which is preliminary data.</text>
</comment>
<organism evidence="2 3">
    <name type="scientific">Cervus elaphus hippelaphus</name>
    <name type="common">European red deer</name>
    <dbReference type="NCBI Taxonomy" id="46360"/>
    <lineage>
        <taxon>Eukaryota</taxon>
        <taxon>Metazoa</taxon>
        <taxon>Chordata</taxon>
        <taxon>Craniata</taxon>
        <taxon>Vertebrata</taxon>
        <taxon>Euteleostomi</taxon>
        <taxon>Mammalia</taxon>
        <taxon>Eutheria</taxon>
        <taxon>Laurasiatheria</taxon>
        <taxon>Artiodactyla</taxon>
        <taxon>Ruminantia</taxon>
        <taxon>Pecora</taxon>
        <taxon>Cervidae</taxon>
        <taxon>Cervinae</taxon>
        <taxon>Cervus</taxon>
    </lineage>
</organism>
<evidence type="ECO:0000259" key="1">
    <source>
        <dbReference type="PROSITE" id="PS50805"/>
    </source>
</evidence>